<dbReference type="PANTHER" id="PTHR30547">
    <property type="entry name" value="UNCHARACTERIZED PROTEIN YHCG-RELATED"/>
    <property type="match status" value="1"/>
</dbReference>
<organism evidence="3 4">
    <name type="scientific">Candidatus Bacteroides avicola</name>
    <dbReference type="NCBI Taxonomy" id="2838468"/>
    <lineage>
        <taxon>Bacteria</taxon>
        <taxon>Pseudomonadati</taxon>
        <taxon>Bacteroidota</taxon>
        <taxon>Bacteroidia</taxon>
        <taxon>Bacteroidales</taxon>
        <taxon>Bacteroidaceae</taxon>
        <taxon>Bacteroides</taxon>
    </lineage>
</organism>
<gene>
    <name evidence="3" type="ORF">H9950_05310</name>
</gene>
<evidence type="ECO:0000313" key="3">
    <source>
        <dbReference type="EMBL" id="HJA85598.1"/>
    </source>
</evidence>
<name>A0A9D2HWV8_9BACE</name>
<dbReference type="InterPro" id="IPR011856">
    <property type="entry name" value="tRNA_endonuc-like_dom_sf"/>
</dbReference>
<reference evidence="3" key="1">
    <citation type="journal article" date="2021" name="PeerJ">
        <title>Extensive microbial diversity within the chicken gut microbiome revealed by metagenomics and culture.</title>
        <authorList>
            <person name="Gilroy R."/>
            <person name="Ravi A."/>
            <person name="Getino M."/>
            <person name="Pursley I."/>
            <person name="Horton D.L."/>
            <person name="Alikhan N.F."/>
            <person name="Baker D."/>
            <person name="Gharbi K."/>
            <person name="Hall N."/>
            <person name="Watson M."/>
            <person name="Adriaenssens E.M."/>
            <person name="Foster-Nyarko E."/>
            <person name="Jarju S."/>
            <person name="Secka A."/>
            <person name="Antonio M."/>
            <person name="Oren A."/>
            <person name="Chaudhuri R.R."/>
            <person name="La Ragione R."/>
            <person name="Hildebrand F."/>
            <person name="Pallen M.J."/>
        </authorList>
    </citation>
    <scope>NUCLEOTIDE SEQUENCE</scope>
    <source>
        <strain evidence="3">ChiHjej12B11-9795</strain>
    </source>
</reference>
<dbReference type="EMBL" id="DWZI01000032">
    <property type="protein sequence ID" value="HJA85598.1"/>
    <property type="molecule type" value="Genomic_DNA"/>
</dbReference>
<comment type="caution">
    <text evidence="3">The sequence shown here is derived from an EMBL/GenBank/DDBJ whole genome shotgun (WGS) entry which is preliminary data.</text>
</comment>
<dbReference type="InterPro" id="IPR009362">
    <property type="entry name" value="YhcG_C"/>
</dbReference>
<dbReference type="InterPro" id="IPR053148">
    <property type="entry name" value="PD-DEXK-like_domain"/>
</dbReference>
<dbReference type="Gene3D" id="3.40.1350.10">
    <property type="match status" value="1"/>
</dbReference>
<evidence type="ECO:0000259" key="1">
    <source>
        <dbReference type="Pfam" id="PF06250"/>
    </source>
</evidence>
<proteinExistence type="predicted"/>
<dbReference type="GO" id="GO:0003676">
    <property type="term" value="F:nucleic acid binding"/>
    <property type="evidence" value="ECO:0007669"/>
    <property type="project" value="InterPro"/>
</dbReference>
<dbReference type="Pfam" id="PF06250">
    <property type="entry name" value="YhcG_C"/>
    <property type="match status" value="1"/>
</dbReference>
<reference evidence="3" key="2">
    <citation type="submission" date="2021-04" db="EMBL/GenBank/DDBJ databases">
        <authorList>
            <person name="Gilroy R."/>
        </authorList>
    </citation>
    <scope>NUCLEOTIDE SEQUENCE</scope>
    <source>
        <strain evidence="3">ChiHjej12B11-9795</strain>
    </source>
</reference>
<feature type="domain" description="YhcG PDDEXK nuclease" evidence="1">
    <location>
        <begin position="184"/>
        <end position="338"/>
    </location>
</feature>
<dbReference type="PANTHER" id="PTHR30547:SF0">
    <property type="entry name" value="BLR8175 PROTEIN"/>
    <property type="match status" value="1"/>
</dbReference>
<dbReference type="Pfam" id="PF17761">
    <property type="entry name" value="DUF1016_N"/>
    <property type="match status" value="1"/>
</dbReference>
<sequence>MSQLAKTDKDYASWIEELSQRYRKSQIKAAIHVNSEMLQFYWSLGRDIVTLHAESRWGDKFISNLSADLKAKLPGIKGLSETSIGYAKRFYLLYNERFTIHPQVGGELQEDAIWRIPWGHHKYIIDRFFNEPEKAMFFVQKTLENGWSRNVLLNFMDTNLYERQGKAISNFKASLPSPQSDLAQEMTKDPYQFDFLMMTEGYREKELKDALEANIRDFLLELGTGFAYLGREYRIVIGQTEKFMDMLFYNLNLRCYVVVEIKTGKFESEYVGQLGTYVSAVNHLLKKDIDNPTLGLLICKSKDNVLAQYALESSRQPIGVSEYELSKLYPVDFKSTLPSIEDIENELNLMD</sequence>
<dbReference type="Proteomes" id="UP000823862">
    <property type="component" value="Unassembled WGS sequence"/>
</dbReference>
<protein>
    <submittedName>
        <fullName evidence="3">DUF1016 family protein</fullName>
    </submittedName>
</protein>
<accession>A0A9D2HWV8</accession>
<dbReference type="InterPro" id="IPR041527">
    <property type="entry name" value="YhcG_N"/>
</dbReference>
<evidence type="ECO:0000313" key="4">
    <source>
        <dbReference type="Proteomes" id="UP000823862"/>
    </source>
</evidence>
<dbReference type="AlphaFoldDB" id="A0A9D2HWV8"/>
<feature type="domain" description="YhcG N-terminal" evidence="2">
    <location>
        <begin position="18"/>
        <end position="163"/>
    </location>
</feature>
<evidence type="ECO:0000259" key="2">
    <source>
        <dbReference type="Pfam" id="PF17761"/>
    </source>
</evidence>